<organism evidence="5 6">
    <name type="scientific">Eumeta variegata</name>
    <name type="common">Bagworm moth</name>
    <name type="synonym">Eumeta japonica</name>
    <dbReference type="NCBI Taxonomy" id="151549"/>
    <lineage>
        <taxon>Eukaryota</taxon>
        <taxon>Metazoa</taxon>
        <taxon>Ecdysozoa</taxon>
        <taxon>Arthropoda</taxon>
        <taxon>Hexapoda</taxon>
        <taxon>Insecta</taxon>
        <taxon>Pterygota</taxon>
        <taxon>Neoptera</taxon>
        <taxon>Endopterygota</taxon>
        <taxon>Lepidoptera</taxon>
        <taxon>Glossata</taxon>
        <taxon>Ditrysia</taxon>
        <taxon>Tineoidea</taxon>
        <taxon>Psychidae</taxon>
        <taxon>Oiketicinae</taxon>
        <taxon>Eumeta</taxon>
    </lineage>
</organism>
<dbReference type="InterPro" id="IPR007588">
    <property type="entry name" value="Znf_FLYWCH"/>
</dbReference>
<dbReference type="Pfam" id="PF04500">
    <property type="entry name" value="FLYWCH"/>
    <property type="match status" value="2"/>
</dbReference>
<dbReference type="STRING" id="151549.A0A4C1V054"/>
<evidence type="ECO:0000259" key="4">
    <source>
        <dbReference type="Pfam" id="PF04500"/>
    </source>
</evidence>
<gene>
    <name evidence="5" type="ORF">EVAR_17913_1</name>
</gene>
<reference evidence="5 6" key="1">
    <citation type="journal article" date="2019" name="Commun. Biol.">
        <title>The bagworm genome reveals a unique fibroin gene that provides high tensile strength.</title>
        <authorList>
            <person name="Kono N."/>
            <person name="Nakamura H."/>
            <person name="Ohtoshi R."/>
            <person name="Tomita M."/>
            <person name="Numata K."/>
            <person name="Arakawa K."/>
        </authorList>
    </citation>
    <scope>NUCLEOTIDE SEQUENCE [LARGE SCALE GENOMIC DNA]</scope>
</reference>
<evidence type="ECO:0000256" key="2">
    <source>
        <dbReference type="ARBA" id="ARBA00022771"/>
    </source>
</evidence>
<name>A0A4C1V054_EUMVA</name>
<evidence type="ECO:0000313" key="5">
    <source>
        <dbReference type="EMBL" id="GBP31424.1"/>
    </source>
</evidence>
<accession>A0A4C1V054</accession>
<comment type="caution">
    <text evidence="5">The sequence shown here is derived from an EMBL/GenBank/DDBJ whole genome shotgun (WGS) entry which is preliminary data.</text>
</comment>
<evidence type="ECO:0000256" key="1">
    <source>
        <dbReference type="ARBA" id="ARBA00022723"/>
    </source>
</evidence>
<evidence type="ECO:0000256" key="3">
    <source>
        <dbReference type="ARBA" id="ARBA00022833"/>
    </source>
</evidence>
<evidence type="ECO:0000313" key="6">
    <source>
        <dbReference type="Proteomes" id="UP000299102"/>
    </source>
</evidence>
<keyword evidence="1" id="KW-0479">Metal-binding</keyword>
<protein>
    <recommendedName>
        <fullName evidence="4">FLYWCH-type domain-containing protein</fullName>
    </recommendedName>
</protein>
<dbReference type="Proteomes" id="UP000299102">
    <property type="component" value="Unassembled WGS sequence"/>
</dbReference>
<dbReference type="GO" id="GO:0008270">
    <property type="term" value="F:zinc ion binding"/>
    <property type="evidence" value="ECO:0007669"/>
    <property type="project" value="UniProtKB-KW"/>
</dbReference>
<keyword evidence="3" id="KW-0862">Zinc</keyword>
<sequence>MYRGFTYCHYYNNKATSVWRCSTHSSKGCKAKIRLDKDNNFVGVRFVTNSKGATSILLDGFIYCRYYQNKLTSVWRCSTHNSRGCKVALKDSCRNSKFREPCSLKDDVVTRAQKDFELVPLKSGRYLLRVERYTYSSSCRDYRGKFTWYCSKRIRGKCSASVRMYEGRIIAFLVRFIGSKFGNPLILYQGYTFSKHRVNGIKTRWRCSSHKSRGCSAVIYTFIIGSCLLNPSSIRSIANWQALDLISMLHVSPTLCLRHEDDVVVLHPRVQRGTTLIKYDRYTFYKHSESAFRTRWACSTHYFKGCRARLITSGQTLISIKNEHSHQPTLNH</sequence>
<dbReference type="AlphaFoldDB" id="A0A4C1V054"/>
<feature type="domain" description="FLYWCH-type" evidence="4">
    <location>
        <begin position="271"/>
        <end position="326"/>
    </location>
</feature>
<dbReference type="EMBL" id="BGZK01000246">
    <property type="protein sequence ID" value="GBP31424.1"/>
    <property type="molecule type" value="Genomic_DNA"/>
</dbReference>
<dbReference type="Gene3D" id="2.20.25.240">
    <property type="match status" value="5"/>
</dbReference>
<feature type="domain" description="FLYWCH-type" evidence="4">
    <location>
        <begin position="176"/>
        <end position="221"/>
    </location>
</feature>
<keyword evidence="2" id="KW-0863">Zinc-finger</keyword>
<dbReference type="OrthoDB" id="7471479at2759"/>
<proteinExistence type="predicted"/>
<keyword evidence="6" id="KW-1185">Reference proteome</keyword>